<dbReference type="EMBL" id="JANCYW010000017">
    <property type="protein sequence ID" value="KAK4538394.1"/>
    <property type="molecule type" value="Genomic_DNA"/>
</dbReference>
<feature type="compositionally biased region" description="Low complexity" evidence="6">
    <location>
        <begin position="402"/>
        <end position="422"/>
    </location>
</feature>
<evidence type="ECO:0000256" key="6">
    <source>
        <dbReference type="SAM" id="MobiDB-lite"/>
    </source>
</evidence>
<dbReference type="Gene3D" id="3.30.450.60">
    <property type="match status" value="1"/>
</dbReference>
<keyword evidence="3 5" id="KW-0653">Protein transport</keyword>
<dbReference type="PROSITE" id="PS51072">
    <property type="entry name" value="MHD"/>
    <property type="match status" value="1"/>
</dbReference>
<sequence>MIQSLFVLNGNGEVLIERQCQPPAAGAIGSERTACRVYWEQVVAASPRGPGDGSSRGGGCGDLLWYGKAGSVGDQGVGAPARAVCYVWAQRLTFLADVDAAMSATSRSVMTPALVLDFLENTLVPLVRTYCGGQLTEDALRENFVVIYELLEEVLDNGFPSTTELSALLPLVPPSSATVLGRMMEAVTGACRDSSSSSVPGGAHRPSNGGVTGRPPHGPSAGTFASAAESLMAAWQGSTATRPHLPSSSSSIAADAVGAHTASPLQRRGSAGLPWRSPGTRHPHQEIFIDLVERIEAILSGGHGEVIRGTVHGTIECQTQLSGMPELVLRLRDTEQAVDDMAFHRCVRLDAVPDCDASTVTFVPPDGAFTLASYTRHNLWTPPVNASGTARPFPLRVTYRVSTATESPPAEPPSATTSNASAVPRRHAPPTRSLLLHITLHALVAGDQQVEDVIARLPFTTTNASSRASAPLECRVRASSGIAAWDPLARALRWSLPRLASHTSATLTATVSPAGSIDAAASVPTAPILQLSFRIPRLSVCGLGIERLQVLRATHPPYKGMRCVTHTANVEVRPAR</sequence>
<dbReference type="PIRSF" id="PIRSF005992">
    <property type="entry name" value="Clathrin_mu"/>
    <property type="match status" value="1"/>
</dbReference>
<feature type="region of interest" description="Disordered" evidence="6">
    <location>
        <begin position="236"/>
        <end position="282"/>
    </location>
</feature>
<feature type="domain" description="MHD" evidence="7">
    <location>
        <begin position="284"/>
        <end position="573"/>
    </location>
</feature>
<dbReference type="PANTHER" id="PTHR10529">
    <property type="entry name" value="AP COMPLEX SUBUNIT MU"/>
    <property type="match status" value="1"/>
</dbReference>
<evidence type="ECO:0000256" key="4">
    <source>
        <dbReference type="ARBA" id="ARBA00023136"/>
    </source>
</evidence>
<dbReference type="GO" id="GO:0012505">
    <property type="term" value="C:endomembrane system"/>
    <property type="evidence" value="ECO:0007669"/>
    <property type="project" value="UniProtKB-SubCell"/>
</dbReference>
<evidence type="ECO:0000313" key="8">
    <source>
        <dbReference type="EMBL" id="KAK4538394.1"/>
    </source>
</evidence>
<dbReference type="GO" id="GO:0006886">
    <property type="term" value="P:intracellular protein transport"/>
    <property type="evidence" value="ECO:0007669"/>
    <property type="project" value="UniProtKB-UniRule"/>
</dbReference>
<dbReference type="SUPFAM" id="SSF64356">
    <property type="entry name" value="SNARE-like"/>
    <property type="match status" value="1"/>
</dbReference>
<dbReference type="GO" id="GO:0030131">
    <property type="term" value="C:clathrin adaptor complex"/>
    <property type="evidence" value="ECO:0007669"/>
    <property type="project" value="UniProtKB-UniRule"/>
</dbReference>
<dbReference type="InterPro" id="IPR001392">
    <property type="entry name" value="Clathrin_mu"/>
</dbReference>
<accession>A0AAV9J1M4</accession>
<proteinExistence type="inferred from homology"/>
<organism evidence="8 9">
    <name type="scientific">Cyanidium caldarium</name>
    <name type="common">Red alga</name>
    <dbReference type="NCBI Taxonomy" id="2771"/>
    <lineage>
        <taxon>Eukaryota</taxon>
        <taxon>Rhodophyta</taxon>
        <taxon>Bangiophyceae</taxon>
        <taxon>Cyanidiales</taxon>
        <taxon>Cyanidiaceae</taxon>
        <taxon>Cyanidium</taxon>
    </lineage>
</organism>
<evidence type="ECO:0000256" key="5">
    <source>
        <dbReference type="PIRNR" id="PIRNR005992"/>
    </source>
</evidence>
<keyword evidence="4" id="KW-0472">Membrane</keyword>
<keyword evidence="9" id="KW-1185">Reference proteome</keyword>
<evidence type="ECO:0000256" key="3">
    <source>
        <dbReference type="ARBA" id="ARBA00022927"/>
    </source>
</evidence>
<comment type="subcellular location">
    <subcellularLocation>
        <location evidence="1">Endomembrane system</location>
    </subcellularLocation>
</comment>
<comment type="caution">
    <text evidence="8">The sequence shown here is derived from an EMBL/GenBank/DDBJ whole genome shotgun (WGS) entry which is preliminary data.</text>
</comment>
<dbReference type="AlphaFoldDB" id="A0AAV9J1M4"/>
<evidence type="ECO:0000313" key="9">
    <source>
        <dbReference type="Proteomes" id="UP001301350"/>
    </source>
</evidence>
<dbReference type="InterPro" id="IPR050431">
    <property type="entry name" value="Adaptor_comp_med_subunit"/>
</dbReference>
<feature type="region of interest" description="Disordered" evidence="6">
    <location>
        <begin position="190"/>
        <end position="223"/>
    </location>
</feature>
<dbReference type="InterPro" id="IPR028565">
    <property type="entry name" value="MHD"/>
</dbReference>
<name>A0AAV9J1M4_CYACA</name>
<reference evidence="8 9" key="1">
    <citation type="submission" date="2022-07" db="EMBL/GenBank/DDBJ databases">
        <title>Genome-wide signatures of adaptation to extreme environments.</title>
        <authorList>
            <person name="Cho C.H."/>
            <person name="Yoon H.S."/>
        </authorList>
    </citation>
    <scope>NUCLEOTIDE SEQUENCE [LARGE SCALE GENOMIC DNA]</scope>
    <source>
        <strain evidence="8 9">DBV 063 E5</strain>
    </source>
</reference>
<dbReference type="SUPFAM" id="SSF49447">
    <property type="entry name" value="Second domain of Mu2 adaptin subunit (ap50) of ap2 adaptor"/>
    <property type="match status" value="1"/>
</dbReference>
<dbReference type="Proteomes" id="UP001301350">
    <property type="component" value="Unassembled WGS sequence"/>
</dbReference>
<dbReference type="InterPro" id="IPR011012">
    <property type="entry name" value="Longin-like_dom_sf"/>
</dbReference>
<dbReference type="Gene3D" id="2.60.40.1170">
    <property type="entry name" value="Mu homology domain, subdomain B"/>
    <property type="match status" value="2"/>
</dbReference>
<feature type="region of interest" description="Disordered" evidence="6">
    <location>
        <begin position="402"/>
        <end position="426"/>
    </location>
</feature>
<protein>
    <recommendedName>
        <fullName evidence="7">MHD domain-containing protein</fullName>
    </recommendedName>
</protein>
<feature type="compositionally biased region" description="Polar residues" evidence="6">
    <location>
        <begin position="236"/>
        <end position="252"/>
    </location>
</feature>
<comment type="similarity">
    <text evidence="5">Belongs to the adaptor complexes medium subunit family.</text>
</comment>
<dbReference type="InterPro" id="IPR036168">
    <property type="entry name" value="AP2_Mu_C_sf"/>
</dbReference>
<evidence type="ECO:0000256" key="2">
    <source>
        <dbReference type="ARBA" id="ARBA00022448"/>
    </source>
</evidence>
<keyword evidence="2 5" id="KW-0813">Transport</keyword>
<evidence type="ECO:0000256" key="1">
    <source>
        <dbReference type="ARBA" id="ARBA00004308"/>
    </source>
</evidence>
<evidence type="ECO:0000259" key="7">
    <source>
        <dbReference type="PROSITE" id="PS51072"/>
    </source>
</evidence>
<gene>
    <name evidence="8" type="ORF">CDCA_CDCA17G4419</name>
</gene>
<dbReference type="Pfam" id="PF00928">
    <property type="entry name" value="Adap_comp_sub"/>
    <property type="match status" value="1"/>
</dbReference>
<dbReference type="GO" id="GO:0016192">
    <property type="term" value="P:vesicle-mediated transport"/>
    <property type="evidence" value="ECO:0007669"/>
    <property type="project" value="InterPro"/>
</dbReference>